<feature type="compositionally biased region" description="Basic and acidic residues" evidence="7">
    <location>
        <begin position="38"/>
        <end position="55"/>
    </location>
</feature>
<organism evidence="9 10">
    <name type="scientific">Virgibacillus sediminis</name>
    <dbReference type="NCBI Taxonomy" id="202260"/>
    <lineage>
        <taxon>Bacteria</taxon>
        <taxon>Bacillati</taxon>
        <taxon>Bacillota</taxon>
        <taxon>Bacilli</taxon>
        <taxon>Bacillales</taxon>
        <taxon>Bacillaceae</taxon>
        <taxon>Virgibacillus</taxon>
    </lineage>
</organism>
<protein>
    <recommendedName>
        <fullName evidence="2">Negative regulator of flagellin synthesis</fullName>
    </recommendedName>
</protein>
<feature type="compositionally biased region" description="Polar residues" evidence="7">
    <location>
        <begin position="1"/>
        <end position="14"/>
    </location>
</feature>
<evidence type="ECO:0000256" key="6">
    <source>
        <dbReference type="ARBA" id="ARBA00023163"/>
    </source>
</evidence>
<comment type="similarity">
    <text evidence="1">Belongs to the FlgM family.</text>
</comment>
<keyword evidence="3" id="KW-0678">Repressor</keyword>
<dbReference type="Proteomes" id="UP001595387">
    <property type="component" value="Unassembled WGS sequence"/>
</dbReference>
<sequence length="87" mass="9962">MKINGTNQVNLNPYKQQLQNQAQAKKAGNKQDQVEISEQAKHMQQTEKPDPERAARVQEIKDAVDKGNYKVNPEKTAQKMLDFWSGH</sequence>
<keyword evidence="9" id="KW-0966">Cell projection</keyword>
<dbReference type="NCBIfam" id="TIGR03824">
    <property type="entry name" value="FlgM_jcvi"/>
    <property type="match status" value="1"/>
</dbReference>
<keyword evidence="10" id="KW-1185">Reference proteome</keyword>
<evidence type="ECO:0000256" key="5">
    <source>
        <dbReference type="ARBA" id="ARBA00023015"/>
    </source>
</evidence>
<evidence type="ECO:0000259" key="8">
    <source>
        <dbReference type="Pfam" id="PF04316"/>
    </source>
</evidence>
<name>A0ABV7A2T5_9BACI</name>
<evidence type="ECO:0000256" key="2">
    <source>
        <dbReference type="ARBA" id="ARBA00017823"/>
    </source>
</evidence>
<keyword evidence="5" id="KW-0805">Transcription regulation</keyword>
<evidence type="ECO:0000256" key="1">
    <source>
        <dbReference type="ARBA" id="ARBA00005322"/>
    </source>
</evidence>
<feature type="compositionally biased region" description="Low complexity" evidence="7">
    <location>
        <begin position="15"/>
        <end position="26"/>
    </location>
</feature>
<gene>
    <name evidence="9" type="primary">flgM</name>
    <name evidence="9" type="ORF">ACFODW_02640</name>
</gene>
<proteinExistence type="inferred from homology"/>
<feature type="domain" description="Anti-sigma-28 factor FlgM C-terminal" evidence="8">
    <location>
        <begin position="32"/>
        <end position="82"/>
    </location>
</feature>
<keyword evidence="6" id="KW-0804">Transcription</keyword>
<evidence type="ECO:0000313" key="9">
    <source>
        <dbReference type="EMBL" id="MFC2947263.1"/>
    </source>
</evidence>
<keyword evidence="4" id="KW-1005">Bacterial flagellum biogenesis</keyword>
<dbReference type="SUPFAM" id="SSF101498">
    <property type="entry name" value="Anti-sigma factor FlgM"/>
    <property type="match status" value="1"/>
</dbReference>
<dbReference type="InterPro" id="IPR035890">
    <property type="entry name" value="Anti-sigma-28_factor_FlgM_sf"/>
</dbReference>
<reference evidence="10" key="1">
    <citation type="journal article" date="2019" name="Int. J. Syst. Evol. Microbiol.">
        <title>The Global Catalogue of Microorganisms (GCM) 10K type strain sequencing project: providing services to taxonomists for standard genome sequencing and annotation.</title>
        <authorList>
            <consortium name="The Broad Institute Genomics Platform"/>
            <consortium name="The Broad Institute Genome Sequencing Center for Infectious Disease"/>
            <person name="Wu L."/>
            <person name="Ma J."/>
        </authorList>
    </citation>
    <scope>NUCLEOTIDE SEQUENCE [LARGE SCALE GENOMIC DNA]</scope>
    <source>
        <strain evidence="10">KCTC 13193</strain>
    </source>
</reference>
<keyword evidence="9" id="KW-0282">Flagellum</keyword>
<dbReference type="InterPro" id="IPR007412">
    <property type="entry name" value="FlgM"/>
</dbReference>
<evidence type="ECO:0000256" key="7">
    <source>
        <dbReference type="SAM" id="MobiDB-lite"/>
    </source>
</evidence>
<dbReference type="Pfam" id="PF04316">
    <property type="entry name" value="FlgM"/>
    <property type="match status" value="1"/>
</dbReference>
<evidence type="ECO:0000313" key="10">
    <source>
        <dbReference type="Proteomes" id="UP001595387"/>
    </source>
</evidence>
<dbReference type="InterPro" id="IPR031316">
    <property type="entry name" value="FlgM_C"/>
</dbReference>
<keyword evidence="9" id="KW-0969">Cilium</keyword>
<accession>A0ABV7A2T5</accession>
<evidence type="ECO:0000256" key="4">
    <source>
        <dbReference type="ARBA" id="ARBA00022795"/>
    </source>
</evidence>
<feature type="region of interest" description="Disordered" evidence="7">
    <location>
        <begin position="1"/>
        <end position="55"/>
    </location>
</feature>
<comment type="caution">
    <text evidence="9">The sequence shown here is derived from an EMBL/GenBank/DDBJ whole genome shotgun (WGS) entry which is preliminary data.</text>
</comment>
<evidence type="ECO:0000256" key="3">
    <source>
        <dbReference type="ARBA" id="ARBA00022491"/>
    </source>
</evidence>
<dbReference type="EMBL" id="JBHRRZ010000003">
    <property type="protein sequence ID" value="MFC2947263.1"/>
    <property type="molecule type" value="Genomic_DNA"/>
</dbReference>
<dbReference type="RefSeq" id="WP_390302540.1">
    <property type="nucleotide sequence ID" value="NZ_JBHRRZ010000003.1"/>
</dbReference>